<dbReference type="CDD" id="cd03704">
    <property type="entry name" value="eRF3_C_III"/>
    <property type="match status" value="1"/>
</dbReference>
<dbReference type="EMBL" id="OZ023716">
    <property type="protein sequence ID" value="CAK9865361.1"/>
    <property type="molecule type" value="Genomic_DNA"/>
</dbReference>
<dbReference type="PROSITE" id="PS51722">
    <property type="entry name" value="G_TR_2"/>
    <property type="match status" value="1"/>
</dbReference>
<sequence length="614" mass="67208">MAEPDSWEDVEEGGGGDAQKRSAPPTSSVAAAAAATVVAKLNADAPAFTFNPSAASFTPFVPAPRPLHVPAPAYVHPLGAAPRPTSAALNAGADLHPAHRPSFVSGASALTVLAGRNSESSHATDADSEPAISSQASEVRDLDVDLKQNAAVEEISSQSKEKAAAPSNGTVEKEDKDHRQHLNVVFIGHVDAGKSTIGGQILYLSNMVDERTIQKYEREAKEKNRESWYMAYIMDTNEEERAKGKTVEVGRAHFETEKTRFTILDAPGHKNYVPNMISGASQADVGVLVIAARRGEFETGFERGGQTREHAQLAKTLGVSKLLVAVNKMDDPSVQWSKERFDEIEKKIIPFLKACGYNVKKDVQFLPISGLFGHNMKERMPATICDWWDGPCLFEALDAVELPERSPNGPFRMPLIDKYRDMGTVVMGKIESGSVRRGDTLMIMPNKATVKVVTVYRDNDEVNYARPGENLRIRLSGIEEEDISPGFVISSVRSPIPAVLEFDAQLQILELLDHKAIFTAGYKAVLHIHAVVEECEIMGLLHQIDPKTKKPIRKKILFVKSGAVVVVRIQVNELICVEKFEDFPQLGRFTLRDEGKTVAIGKVVNFPKIASTQN</sequence>
<evidence type="ECO:0000256" key="3">
    <source>
        <dbReference type="ARBA" id="ARBA00022481"/>
    </source>
</evidence>
<evidence type="ECO:0000259" key="7">
    <source>
        <dbReference type="PROSITE" id="PS51722"/>
    </source>
</evidence>
<dbReference type="InterPro" id="IPR027417">
    <property type="entry name" value="P-loop_NTPase"/>
</dbReference>
<dbReference type="Pfam" id="PF00009">
    <property type="entry name" value="GTP_EFTU"/>
    <property type="match status" value="1"/>
</dbReference>
<evidence type="ECO:0000256" key="6">
    <source>
        <dbReference type="SAM" id="MobiDB-lite"/>
    </source>
</evidence>
<dbReference type="InterPro" id="IPR009001">
    <property type="entry name" value="Transl_elong_EF1A/Init_IF2_C"/>
</dbReference>
<dbReference type="InterPro" id="IPR031157">
    <property type="entry name" value="G_TR_CS"/>
</dbReference>
<proteinExistence type="inferred from homology"/>
<evidence type="ECO:0000256" key="2">
    <source>
        <dbReference type="ARBA" id="ARBA00007249"/>
    </source>
</evidence>
<name>A0ABP1ASQ8_9BRYO</name>
<evidence type="ECO:0000256" key="4">
    <source>
        <dbReference type="ARBA" id="ARBA00022741"/>
    </source>
</evidence>
<feature type="region of interest" description="Disordered" evidence="6">
    <location>
        <begin position="116"/>
        <end position="140"/>
    </location>
</feature>
<dbReference type="CDD" id="cd01883">
    <property type="entry name" value="EF1_alpha"/>
    <property type="match status" value="1"/>
</dbReference>
<dbReference type="InterPro" id="IPR004161">
    <property type="entry name" value="EFTu-like_2"/>
</dbReference>
<reference evidence="8" key="1">
    <citation type="submission" date="2024-03" db="EMBL/GenBank/DDBJ databases">
        <authorList>
            <consortium name="ELIXIR-Norway"/>
            <consortium name="Elixir Norway"/>
        </authorList>
    </citation>
    <scope>NUCLEOTIDE SEQUENCE</scope>
</reference>
<feature type="domain" description="Tr-type G" evidence="7">
    <location>
        <begin position="179"/>
        <end position="408"/>
    </location>
</feature>
<dbReference type="PRINTS" id="PR00315">
    <property type="entry name" value="ELONGATNFCT"/>
</dbReference>
<protein>
    <recommendedName>
        <fullName evidence="7">Tr-type G domain-containing protein</fullName>
    </recommendedName>
</protein>
<dbReference type="InterPro" id="IPR054696">
    <property type="entry name" value="GTP-eEF1A_C"/>
</dbReference>
<feature type="region of interest" description="Disordered" evidence="6">
    <location>
        <begin position="153"/>
        <end position="176"/>
    </location>
</feature>
<dbReference type="PROSITE" id="PS00301">
    <property type="entry name" value="G_TR_1"/>
    <property type="match status" value="1"/>
</dbReference>
<dbReference type="Gene3D" id="3.40.50.300">
    <property type="entry name" value="P-loop containing nucleotide triphosphate hydrolases"/>
    <property type="match status" value="1"/>
</dbReference>
<gene>
    <name evidence="8" type="ORF">CSSPJE1EN2_LOCUS8356</name>
</gene>
<keyword evidence="3" id="KW-0488">Methylation</keyword>
<dbReference type="PANTHER" id="PTHR23115">
    <property type="entry name" value="TRANSLATION FACTOR"/>
    <property type="match status" value="1"/>
</dbReference>
<dbReference type="InterPro" id="IPR009000">
    <property type="entry name" value="Transl_B-barrel_sf"/>
</dbReference>
<dbReference type="Pfam" id="PF03144">
    <property type="entry name" value="GTP_EFTU_D2"/>
    <property type="match status" value="1"/>
</dbReference>
<dbReference type="InterPro" id="IPR050100">
    <property type="entry name" value="TRAFAC_GTPase_members"/>
</dbReference>
<dbReference type="Pfam" id="PF22594">
    <property type="entry name" value="GTP-eEF1A_C"/>
    <property type="match status" value="1"/>
</dbReference>
<keyword evidence="4" id="KW-0547">Nucleotide-binding</keyword>
<dbReference type="SUPFAM" id="SSF50465">
    <property type="entry name" value="EF-Tu/eEF-1alpha/eIF2-gamma C-terminal domain"/>
    <property type="match status" value="1"/>
</dbReference>
<dbReference type="InterPro" id="IPR000795">
    <property type="entry name" value="T_Tr_GTP-bd_dom"/>
</dbReference>
<dbReference type="Gene3D" id="2.40.30.10">
    <property type="entry name" value="Translation factors"/>
    <property type="match status" value="2"/>
</dbReference>
<keyword evidence="5" id="KW-0342">GTP-binding</keyword>
<accession>A0ABP1ASQ8</accession>
<evidence type="ECO:0000313" key="9">
    <source>
        <dbReference type="Proteomes" id="UP001497522"/>
    </source>
</evidence>
<comment type="similarity">
    <text evidence="2">Belongs to the TRAFAC class translation factor GTPase superfamily. Classic translation factor GTPase family. EF-Tu/EF-1A subfamily.</text>
</comment>
<organism evidence="8 9">
    <name type="scientific">Sphagnum jensenii</name>
    <dbReference type="NCBI Taxonomy" id="128206"/>
    <lineage>
        <taxon>Eukaryota</taxon>
        <taxon>Viridiplantae</taxon>
        <taxon>Streptophyta</taxon>
        <taxon>Embryophyta</taxon>
        <taxon>Bryophyta</taxon>
        <taxon>Sphagnophytina</taxon>
        <taxon>Sphagnopsida</taxon>
        <taxon>Sphagnales</taxon>
        <taxon>Sphagnaceae</taxon>
        <taxon>Sphagnum</taxon>
    </lineage>
</organism>
<dbReference type="Proteomes" id="UP001497522">
    <property type="component" value="Chromosome 15"/>
</dbReference>
<evidence type="ECO:0000313" key="8">
    <source>
        <dbReference type="EMBL" id="CAK9865361.1"/>
    </source>
</evidence>
<dbReference type="CDD" id="cd04089">
    <property type="entry name" value="eRF3_II"/>
    <property type="match status" value="1"/>
</dbReference>
<comment type="function">
    <text evidence="1">This protein promotes the GTP-dependent binding of aminoacyl-tRNA to the A-site of ribosomes during protein biosynthesis.</text>
</comment>
<evidence type="ECO:0000256" key="1">
    <source>
        <dbReference type="ARBA" id="ARBA00003982"/>
    </source>
</evidence>
<feature type="compositionally biased region" description="Acidic residues" evidence="6">
    <location>
        <begin position="1"/>
        <end position="14"/>
    </location>
</feature>
<dbReference type="SUPFAM" id="SSF52540">
    <property type="entry name" value="P-loop containing nucleoside triphosphate hydrolases"/>
    <property type="match status" value="1"/>
</dbReference>
<keyword evidence="9" id="KW-1185">Reference proteome</keyword>
<evidence type="ECO:0000256" key="5">
    <source>
        <dbReference type="ARBA" id="ARBA00023134"/>
    </source>
</evidence>
<feature type="region of interest" description="Disordered" evidence="6">
    <location>
        <begin position="1"/>
        <end position="29"/>
    </location>
</feature>
<dbReference type="SUPFAM" id="SSF50447">
    <property type="entry name" value="Translation proteins"/>
    <property type="match status" value="1"/>
</dbReference>